<dbReference type="InterPro" id="IPR027417">
    <property type="entry name" value="P-loop_NTPase"/>
</dbReference>
<feature type="domain" description="ABC transporter" evidence="9">
    <location>
        <begin position="5"/>
        <end position="242"/>
    </location>
</feature>
<name>A0A347ZQ07_9CHLR</name>
<dbReference type="NCBIfam" id="NF010167">
    <property type="entry name" value="PRK13648.1"/>
    <property type="match status" value="2"/>
</dbReference>
<proteinExistence type="inferred from homology"/>
<dbReference type="InterPro" id="IPR003439">
    <property type="entry name" value="ABC_transporter-like_ATP-bd"/>
</dbReference>
<dbReference type="PROSITE" id="PS00211">
    <property type="entry name" value="ABC_TRANSPORTER_1"/>
    <property type="match status" value="1"/>
</dbReference>
<dbReference type="GO" id="GO:0043190">
    <property type="term" value="C:ATP-binding cassette (ABC) transporter complex"/>
    <property type="evidence" value="ECO:0007669"/>
    <property type="project" value="TreeGrafter"/>
</dbReference>
<keyword evidence="3" id="KW-0813">Transport</keyword>
<dbReference type="PANTHER" id="PTHR43553:SF24">
    <property type="entry name" value="ENERGY-COUPLING FACTOR TRANSPORTER ATP-BINDING PROTEIN ECFA1"/>
    <property type="match status" value="1"/>
</dbReference>
<dbReference type="InterPro" id="IPR017871">
    <property type="entry name" value="ABC_transporter-like_CS"/>
</dbReference>
<dbReference type="PROSITE" id="PS50893">
    <property type="entry name" value="ABC_TRANSPORTER_2"/>
    <property type="match status" value="2"/>
</dbReference>
<gene>
    <name evidence="10" type="ORF">DFR64_2716</name>
</gene>
<comment type="caution">
    <text evidence="10">The sequence shown here is derived from an EMBL/GenBank/DDBJ whole genome shotgun (WGS) entry which is preliminary data.</text>
</comment>
<dbReference type="NCBIfam" id="TIGR04520">
    <property type="entry name" value="ECF_ATPase_1"/>
    <property type="match status" value="1"/>
</dbReference>
<comment type="subcellular location">
    <subcellularLocation>
        <location evidence="1">Cell membrane</location>
    </subcellularLocation>
</comment>
<feature type="domain" description="ABC transporter" evidence="9">
    <location>
        <begin position="299"/>
        <end position="539"/>
    </location>
</feature>
<keyword evidence="4" id="KW-1003">Cell membrane</keyword>
<evidence type="ECO:0000256" key="4">
    <source>
        <dbReference type="ARBA" id="ARBA00022475"/>
    </source>
</evidence>
<reference evidence="10 11" key="1">
    <citation type="submission" date="2018-08" db="EMBL/GenBank/DDBJ databases">
        <title>Genomic Encyclopedia of Type Strains, Phase IV (KMG-IV): sequencing the most valuable type-strain genomes for metagenomic binning, comparative biology and taxonomic classification.</title>
        <authorList>
            <person name="Goeker M."/>
        </authorList>
    </citation>
    <scope>NUCLEOTIDE SEQUENCE [LARGE SCALE GENOMIC DNA]</scope>
    <source>
        <strain evidence="10 11">DSM 23923</strain>
    </source>
</reference>
<keyword evidence="11" id="KW-1185">Reference proteome</keyword>
<dbReference type="GO" id="GO:0005524">
    <property type="term" value="F:ATP binding"/>
    <property type="evidence" value="ECO:0007669"/>
    <property type="project" value="UniProtKB-KW"/>
</dbReference>
<evidence type="ECO:0000313" key="11">
    <source>
        <dbReference type="Proteomes" id="UP000256388"/>
    </source>
</evidence>
<organism evidence="10 11">
    <name type="scientific">Pelolinea submarina</name>
    <dbReference type="NCBI Taxonomy" id="913107"/>
    <lineage>
        <taxon>Bacteria</taxon>
        <taxon>Bacillati</taxon>
        <taxon>Chloroflexota</taxon>
        <taxon>Anaerolineae</taxon>
        <taxon>Anaerolineales</taxon>
        <taxon>Anaerolineaceae</taxon>
        <taxon>Pelolinea</taxon>
    </lineage>
</organism>
<dbReference type="GO" id="GO:0016887">
    <property type="term" value="F:ATP hydrolysis activity"/>
    <property type="evidence" value="ECO:0007669"/>
    <property type="project" value="InterPro"/>
</dbReference>
<dbReference type="SUPFAM" id="SSF52540">
    <property type="entry name" value="P-loop containing nucleoside triphosphate hydrolases"/>
    <property type="match status" value="2"/>
</dbReference>
<dbReference type="InterPro" id="IPR015856">
    <property type="entry name" value="ABC_transpr_CbiO/EcfA_su"/>
</dbReference>
<dbReference type="EMBL" id="QUMS01000004">
    <property type="protein sequence ID" value="REG06283.1"/>
    <property type="molecule type" value="Genomic_DNA"/>
</dbReference>
<dbReference type="Pfam" id="PF00005">
    <property type="entry name" value="ABC_tran"/>
    <property type="match status" value="2"/>
</dbReference>
<dbReference type="GO" id="GO:0042626">
    <property type="term" value="F:ATPase-coupled transmembrane transporter activity"/>
    <property type="evidence" value="ECO:0007669"/>
    <property type="project" value="TreeGrafter"/>
</dbReference>
<evidence type="ECO:0000256" key="2">
    <source>
        <dbReference type="ARBA" id="ARBA00005417"/>
    </source>
</evidence>
<evidence type="ECO:0000256" key="5">
    <source>
        <dbReference type="ARBA" id="ARBA00022741"/>
    </source>
</evidence>
<dbReference type="OrthoDB" id="501320at2"/>
<comment type="similarity">
    <text evidence="2">Belongs to the ABC transporter superfamily.</text>
</comment>
<sequence length="581" mass="63917">MPDFIIVENISFSYPSREGQTRAALKNIQFNIQAGEFATIIGPNGSGKSTLARLLNALLLPDSGRVLIDGMDTRDYNNHAQIHSQVGLVFQRPQNQIVATTVEEDVAFGPANLGLDSAVIHERVDSALRQTGLSNYRQRPSHLLSAGETQRLALAGVLAMQPRCIIFDETTAMLDPMGRAMVMEQIRTLHHQGITVLLITHLMEEAALADRILLLHDGQLVLDGTPKNIFSGNHAMEQYGLGLPHARQAALELRKYFPQIAPDILTSHDLFQSLPDYTGNLSISSQNDPLSNNTADDFIQISHLSFVYQRNTPLAHKALDGLNFTMKEQHTHALIGATGCGKSTLLQHLNGLLRPQSGSVRVGSFDLSAEDLDVQALRRMVVLAFQQPEDQIFEQYVGDEIAYAPRHLGYQGKIADVVEQAMLSVGLDFETYKDRLTSTLSGGEKRKVALASILAIQSRLVLLDEPLAGLDPRSVDELMRTLDRQRGQGKSLLISTHQYEEIIPILQDVSLLYRGHDFLQGEAQSVFSQTAKLEEAGLKAPLAAQITDALRQKGWPLSTPIASMERLSLSLAALTQGEPHE</sequence>
<dbReference type="SMART" id="SM00382">
    <property type="entry name" value="AAA"/>
    <property type="match status" value="2"/>
</dbReference>
<keyword evidence="6 10" id="KW-0067">ATP-binding</keyword>
<dbReference type="Gene3D" id="3.40.50.300">
    <property type="entry name" value="P-loop containing nucleotide triphosphate hydrolases"/>
    <property type="match status" value="2"/>
</dbReference>
<evidence type="ECO:0000313" key="10">
    <source>
        <dbReference type="EMBL" id="REG06283.1"/>
    </source>
</evidence>
<dbReference type="PANTHER" id="PTHR43553">
    <property type="entry name" value="HEAVY METAL TRANSPORTER"/>
    <property type="match status" value="1"/>
</dbReference>
<dbReference type="InterPro" id="IPR003593">
    <property type="entry name" value="AAA+_ATPase"/>
</dbReference>
<dbReference type="InterPro" id="IPR030947">
    <property type="entry name" value="EcfA_1"/>
</dbReference>
<accession>A0A347ZQ07</accession>
<dbReference type="InterPro" id="IPR050095">
    <property type="entry name" value="ECF_ABC_transporter_ATP-bd"/>
</dbReference>
<dbReference type="FunFam" id="3.40.50.300:FF:000224">
    <property type="entry name" value="Energy-coupling factor transporter ATP-binding protein EcfA"/>
    <property type="match status" value="1"/>
</dbReference>
<keyword evidence="5" id="KW-0547">Nucleotide-binding</keyword>
<dbReference type="CDD" id="cd03225">
    <property type="entry name" value="ABC_cobalt_CbiO_domain1"/>
    <property type="match status" value="2"/>
</dbReference>
<dbReference type="AlphaFoldDB" id="A0A347ZQ07"/>
<evidence type="ECO:0000259" key="9">
    <source>
        <dbReference type="PROSITE" id="PS50893"/>
    </source>
</evidence>
<protein>
    <submittedName>
        <fullName evidence="10">Energy-coupling factor transport system ATP-binding protein</fullName>
    </submittedName>
</protein>
<evidence type="ECO:0000256" key="1">
    <source>
        <dbReference type="ARBA" id="ARBA00004236"/>
    </source>
</evidence>
<dbReference type="Proteomes" id="UP000256388">
    <property type="component" value="Unassembled WGS sequence"/>
</dbReference>
<evidence type="ECO:0000256" key="7">
    <source>
        <dbReference type="ARBA" id="ARBA00022967"/>
    </source>
</evidence>
<evidence type="ECO:0000256" key="6">
    <source>
        <dbReference type="ARBA" id="ARBA00022840"/>
    </source>
</evidence>
<dbReference type="RefSeq" id="WP_116225979.1">
    <property type="nucleotide sequence ID" value="NZ_AP018437.1"/>
</dbReference>
<evidence type="ECO:0000256" key="8">
    <source>
        <dbReference type="ARBA" id="ARBA00023136"/>
    </source>
</evidence>
<evidence type="ECO:0000256" key="3">
    <source>
        <dbReference type="ARBA" id="ARBA00022448"/>
    </source>
</evidence>
<keyword evidence="8" id="KW-0472">Membrane</keyword>
<keyword evidence="7" id="KW-1278">Translocase</keyword>